<feature type="chain" id="PRO_5044837128" description="Superoxide dismutase [Cu-Zn]" evidence="2">
    <location>
        <begin position="25"/>
        <end position="210"/>
    </location>
</feature>
<comment type="function">
    <text evidence="1">Destroys radicals which are normally produced within the cells and which are toxic to biological systems.</text>
</comment>
<keyword evidence="1" id="KW-0862">Zinc</keyword>
<dbReference type="EC" id="1.15.1.1" evidence="1"/>
<accession>A0ABD3X9A6</accession>
<protein>
    <recommendedName>
        <fullName evidence="1">Superoxide dismutase [Cu-Zn]</fullName>
        <ecNumber evidence="1">1.15.1.1</ecNumber>
    </recommendedName>
</protein>
<dbReference type="SUPFAM" id="SSF49329">
    <property type="entry name" value="Cu,Zn superoxide dismutase-like"/>
    <property type="match status" value="1"/>
</dbReference>
<dbReference type="PRINTS" id="PR00068">
    <property type="entry name" value="CUZNDISMTASE"/>
</dbReference>
<dbReference type="EMBL" id="JBJQND010000003">
    <property type="protein sequence ID" value="KAL3882048.1"/>
    <property type="molecule type" value="Genomic_DNA"/>
</dbReference>
<dbReference type="GO" id="GO:0004784">
    <property type="term" value="F:superoxide dismutase activity"/>
    <property type="evidence" value="ECO:0007669"/>
    <property type="project" value="UniProtKB-EC"/>
</dbReference>
<keyword evidence="5" id="KW-1185">Reference proteome</keyword>
<proteinExistence type="inferred from homology"/>
<name>A0ABD3X9A6_SINWO</name>
<comment type="caution">
    <text evidence="4">The sequence shown here is derived from an EMBL/GenBank/DDBJ whole genome shotgun (WGS) entry which is preliminary data.</text>
</comment>
<dbReference type="InterPro" id="IPR036423">
    <property type="entry name" value="SOD-like_Cu/Zn_dom_sf"/>
</dbReference>
<evidence type="ECO:0000313" key="5">
    <source>
        <dbReference type="Proteomes" id="UP001634394"/>
    </source>
</evidence>
<dbReference type="GO" id="GO:0046872">
    <property type="term" value="F:metal ion binding"/>
    <property type="evidence" value="ECO:0007669"/>
    <property type="project" value="UniProtKB-KW"/>
</dbReference>
<feature type="domain" description="Superoxide dismutase copper/zinc binding" evidence="3">
    <location>
        <begin position="53"/>
        <end position="197"/>
    </location>
</feature>
<evidence type="ECO:0000256" key="1">
    <source>
        <dbReference type="RuleBase" id="RU000393"/>
    </source>
</evidence>
<keyword evidence="1" id="KW-0186">Copper</keyword>
<keyword evidence="1" id="KW-0560">Oxidoreductase</keyword>
<keyword evidence="1" id="KW-0479">Metal-binding</keyword>
<comment type="catalytic activity">
    <reaction evidence="1">
        <text>2 superoxide + 2 H(+) = H2O2 + O2</text>
        <dbReference type="Rhea" id="RHEA:20696"/>
        <dbReference type="ChEBI" id="CHEBI:15378"/>
        <dbReference type="ChEBI" id="CHEBI:15379"/>
        <dbReference type="ChEBI" id="CHEBI:16240"/>
        <dbReference type="ChEBI" id="CHEBI:18421"/>
        <dbReference type="EC" id="1.15.1.1"/>
    </reaction>
</comment>
<dbReference type="CDD" id="cd00305">
    <property type="entry name" value="Cu-Zn_Superoxide_Dismutase"/>
    <property type="match status" value="1"/>
</dbReference>
<sequence length="210" mass="22661">MVHTVIVSALVAVVLSFLSVYGSAQTFCPYRYVTAECQLRTNPSTENPPSQITGWVTFRQSVTITCQRLGVLYMHVQIQGLIGDANSHYGIHVHESADISDGCESMGPHYNPLLASHGSPTNSFDMRHIGDFGNVYLDSDGLVNITTIDYLANLVGQHSILGRGLVLHAMRDDLGLGEVPDSKTTGNSGARLACCGIRRAKTRKTIVGGQ</sequence>
<keyword evidence="2" id="KW-0732">Signal</keyword>
<evidence type="ECO:0000259" key="3">
    <source>
        <dbReference type="Pfam" id="PF00080"/>
    </source>
</evidence>
<dbReference type="PANTHER" id="PTHR10003">
    <property type="entry name" value="SUPEROXIDE DISMUTASE CU-ZN -RELATED"/>
    <property type="match status" value="1"/>
</dbReference>
<dbReference type="PROSITE" id="PS00332">
    <property type="entry name" value="SOD_CU_ZN_2"/>
    <property type="match status" value="1"/>
</dbReference>
<comment type="cofactor">
    <cofactor evidence="1">
        <name>Zn(2+)</name>
        <dbReference type="ChEBI" id="CHEBI:29105"/>
    </cofactor>
    <text evidence="1">Binds 1 zinc ion per subunit.</text>
</comment>
<evidence type="ECO:0000256" key="2">
    <source>
        <dbReference type="SAM" id="SignalP"/>
    </source>
</evidence>
<gene>
    <name evidence="4" type="ORF">ACJMK2_028423</name>
</gene>
<organism evidence="4 5">
    <name type="scientific">Sinanodonta woodiana</name>
    <name type="common">Chinese pond mussel</name>
    <name type="synonym">Anodonta woodiana</name>
    <dbReference type="NCBI Taxonomy" id="1069815"/>
    <lineage>
        <taxon>Eukaryota</taxon>
        <taxon>Metazoa</taxon>
        <taxon>Spiralia</taxon>
        <taxon>Lophotrochozoa</taxon>
        <taxon>Mollusca</taxon>
        <taxon>Bivalvia</taxon>
        <taxon>Autobranchia</taxon>
        <taxon>Heteroconchia</taxon>
        <taxon>Palaeoheterodonta</taxon>
        <taxon>Unionida</taxon>
        <taxon>Unionoidea</taxon>
        <taxon>Unionidae</taxon>
        <taxon>Unioninae</taxon>
        <taxon>Sinanodonta</taxon>
    </lineage>
</organism>
<dbReference type="InterPro" id="IPR018152">
    <property type="entry name" value="SOD_Cu/Zn_BS"/>
</dbReference>
<dbReference type="InterPro" id="IPR024134">
    <property type="entry name" value="SOD_Cu/Zn_/chaperone"/>
</dbReference>
<dbReference type="AlphaFoldDB" id="A0ABD3X9A6"/>
<reference evidence="4 5" key="1">
    <citation type="submission" date="2024-11" db="EMBL/GenBank/DDBJ databases">
        <title>Chromosome-level genome assembly of the freshwater bivalve Anodonta woodiana.</title>
        <authorList>
            <person name="Chen X."/>
        </authorList>
    </citation>
    <scope>NUCLEOTIDE SEQUENCE [LARGE SCALE GENOMIC DNA]</scope>
    <source>
        <strain evidence="4">MN2024</strain>
        <tissue evidence="4">Gills</tissue>
    </source>
</reference>
<dbReference type="InterPro" id="IPR001424">
    <property type="entry name" value="SOD_Cu_Zn_dom"/>
</dbReference>
<evidence type="ECO:0000313" key="4">
    <source>
        <dbReference type="EMBL" id="KAL3882048.1"/>
    </source>
</evidence>
<dbReference type="Proteomes" id="UP001634394">
    <property type="component" value="Unassembled WGS sequence"/>
</dbReference>
<feature type="signal peptide" evidence="2">
    <location>
        <begin position="1"/>
        <end position="24"/>
    </location>
</feature>
<dbReference type="Gene3D" id="2.60.40.200">
    <property type="entry name" value="Superoxide dismutase, copper/zinc binding domain"/>
    <property type="match status" value="1"/>
</dbReference>
<comment type="similarity">
    <text evidence="1">Belongs to the Cu-Zn superoxide dismutase family.</text>
</comment>
<dbReference type="Pfam" id="PF00080">
    <property type="entry name" value="Sod_Cu"/>
    <property type="match status" value="1"/>
</dbReference>
<comment type="cofactor">
    <cofactor evidence="1">
        <name>Cu cation</name>
        <dbReference type="ChEBI" id="CHEBI:23378"/>
    </cofactor>
    <text evidence="1">Binds 1 copper ion per subunit.</text>
</comment>